<gene>
    <name evidence="2" type="ORF">GS398_04670</name>
</gene>
<keyword evidence="1" id="KW-0472">Membrane</keyword>
<dbReference type="PROSITE" id="PS51257">
    <property type="entry name" value="PROKAR_LIPOPROTEIN"/>
    <property type="match status" value="1"/>
</dbReference>
<organism evidence="2 3">
    <name type="scientific">Hufsiella ginkgonis</name>
    <dbReference type="NCBI Taxonomy" id="2695274"/>
    <lineage>
        <taxon>Bacteria</taxon>
        <taxon>Pseudomonadati</taxon>
        <taxon>Bacteroidota</taxon>
        <taxon>Sphingobacteriia</taxon>
        <taxon>Sphingobacteriales</taxon>
        <taxon>Sphingobacteriaceae</taxon>
        <taxon>Hufsiella</taxon>
    </lineage>
</organism>
<evidence type="ECO:0000313" key="2">
    <source>
        <dbReference type="EMBL" id="MXV14580.1"/>
    </source>
</evidence>
<keyword evidence="1" id="KW-1133">Transmembrane helix</keyword>
<reference evidence="2 3" key="1">
    <citation type="submission" date="2019-11" db="EMBL/GenBank/DDBJ databases">
        <title>Pedobacter sp. HMF7056 Genome sequencing and assembly.</title>
        <authorList>
            <person name="Kang H."/>
            <person name="Kim H."/>
            <person name="Joh K."/>
        </authorList>
    </citation>
    <scope>NUCLEOTIDE SEQUENCE [LARGE SCALE GENOMIC DNA]</scope>
    <source>
        <strain evidence="2 3">HMF7056</strain>
    </source>
</reference>
<feature type="transmembrane region" description="Helical" evidence="1">
    <location>
        <begin position="12"/>
        <end position="36"/>
    </location>
</feature>
<feature type="transmembrane region" description="Helical" evidence="1">
    <location>
        <begin position="42"/>
        <end position="62"/>
    </location>
</feature>
<evidence type="ECO:0000256" key="1">
    <source>
        <dbReference type="SAM" id="Phobius"/>
    </source>
</evidence>
<protein>
    <recommendedName>
        <fullName evidence="4">ABC transporter permease</fullName>
    </recommendedName>
</protein>
<proteinExistence type="predicted"/>
<dbReference type="AlphaFoldDB" id="A0A7K1XUE8"/>
<dbReference type="Pfam" id="PF20136">
    <property type="entry name" value="DUF6526"/>
    <property type="match status" value="1"/>
</dbReference>
<evidence type="ECO:0008006" key="4">
    <source>
        <dbReference type="Google" id="ProtNLM"/>
    </source>
</evidence>
<keyword evidence="1" id="KW-0812">Transmembrane</keyword>
<dbReference type="InterPro" id="IPR045385">
    <property type="entry name" value="DUF6526"/>
</dbReference>
<evidence type="ECO:0000313" key="3">
    <source>
        <dbReference type="Proteomes" id="UP000451233"/>
    </source>
</evidence>
<accession>A0A7K1XUE8</accession>
<comment type="caution">
    <text evidence="2">The sequence shown here is derived from an EMBL/GenBank/DDBJ whole genome shotgun (WGS) entry which is preliminary data.</text>
</comment>
<dbReference type="Proteomes" id="UP000451233">
    <property type="component" value="Unassembled WGS sequence"/>
</dbReference>
<dbReference type="EMBL" id="WVHS01000001">
    <property type="protein sequence ID" value="MXV14580.1"/>
    <property type="molecule type" value="Genomic_DNA"/>
</dbReference>
<sequence>MKVQNYGNHAKYYAAHHFVFYPLLVFFIGCTIHHAIKDPERAPEFWAITVTLVMIGWLSFMVRQHYALGNQNRIVRLEMRLRYYQLMHERFEPLESKLSFGQIAALRFAADEELVALVKLAAETGLSSREIKRAVKNWEPDHMRV</sequence>
<keyword evidence="3" id="KW-1185">Reference proteome</keyword>
<name>A0A7K1XUE8_9SPHI</name>